<proteinExistence type="predicted"/>
<comment type="caution">
    <text evidence="2">The sequence shown here is derived from an EMBL/GenBank/DDBJ whole genome shotgun (WGS) entry which is preliminary data.</text>
</comment>
<feature type="region of interest" description="Disordered" evidence="1">
    <location>
        <begin position="60"/>
        <end position="86"/>
    </location>
</feature>
<dbReference type="OrthoDB" id="10665933at2759"/>
<protein>
    <submittedName>
        <fullName evidence="2">Uncharacterized protein</fullName>
    </submittedName>
</protein>
<gene>
    <name evidence="2" type="ORF">DBV05_g9285</name>
</gene>
<feature type="compositionally biased region" description="Pro residues" evidence="1">
    <location>
        <begin position="177"/>
        <end position="186"/>
    </location>
</feature>
<feature type="compositionally biased region" description="Low complexity" evidence="1">
    <location>
        <begin position="195"/>
        <end position="211"/>
    </location>
</feature>
<feature type="compositionally biased region" description="Basic and acidic residues" evidence="1">
    <location>
        <begin position="393"/>
        <end position="403"/>
    </location>
</feature>
<feature type="compositionally biased region" description="Gly residues" evidence="1">
    <location>
        <begin position="376"/>
        <end position="386"/>
    </location>
</feature>
<evidence type="ECO:0000313" key="2">
    <source>
        <dbReference type="EMBL" id="KAB2572048.1"/>
    </source>
</evidence>
<dbReference type="EMBL" id="VCHE01000086">
    <property type="protein sequence ID" value="KAB2572048.1"/>
    <property type="molecule type" value="Genomic_DNA"/>
</dbReference>
<sequence length="403" mass="42672">MYRMSSFDQTGYPSSAATASMPQFLNFGQSSLANFASTPSLTAPTGFNFNHYMPQIPANGASFNMPRAARPNRRGSANTSQKQSHAVSVDPQLIVATSRAIGDVTVKMNNLGNAIISLNASMINTVDYLNKLSAAAGGTPAPALNLAPAPNLVSAPNLASAPAPGGPHRTASAGPRPLAPAPPRRPAPTVSGPVAPTAPMARAPSTTTTTTLLQKPNPKKRPHPDSAANSSAGPIAAVGTFTSFSSSEHPNKALKRSVQAFAGSSPMWLPEEKQWLRDQARRYKGVVPRPSNKQLAKEFNDHWVGRSVSIKYTTQDGETREFASLPREARSERAVETAARRYRLWDDIMVSNVSHRKKEQKKRAVEGTEKEDGGGAEEGAAGGVVGGRKKAKDKAGGGKKDTM</sequence>
<feature type="region of interest" description="Disordered" evidence="1">
    <location>
        <begin position="353"/>
        <end position="403"/>
    </location>
</feature>
<evidence type="ECO:0000256" key="1">
    <source>
        <dbReference type="SAM" id="MobiDB-lite"/>
    </source>
</evidence>
<dbReference type="Proteomes" id="UP000325902">
    <property type="component" value="Unassembled WGS sequence"/>
</dbReference>
<dbReference type="AlphaFoldDB" id="A0A5N5D2Z0"/>
<accession>A0A5N5D2Z0</accession>
<reference evidence="2 3" key="1">
    <citation type="journal article" date="2019" name="Sci. Rep.">
        <title>A multi-omics analysis of the grapevine pathogen Lasiodiplodia theobromae reveals that temperature affects the expression of virulence- and pathogenicity-related genes.</title>
        <authorList>
            <person name="Felix C."/>
            <person name="Meneses R."/>
            <person name="Goncalves M.F.M."/>
            <person name="Tilleman L."/>
            <person name="Duarte A.S."/>
            <person name="Jorrin-Novo J.V."/>
            <person name="Van de Peer Y."/>
            <person name="Deforce D."/>
            <person name="Van Nieuwerburgh F."/>
            <person name="Esteves A.C."/>
            <person name="Alves A."/>
        </authorList>
    </citation>
    <scope>NUCLEOTIDE SEQUENCE [LARGE SCALE GENOMIC DNA]</scope>
    <source>
        <strain evidence="2 3">LA-SOL3</strain>
    </source>
</reference>
<organism evidence="2 3">
    <name type="scientific">Lasiodiplodia theobromae</name>
    <dbReference type="NCBI Taxonomy" id="45133"/>
    <lineage>
        <taxon>Eukaryota</taxon>
        <taxon>Fungi</taxon>
        <taxon>Dikarya</taxon>
        <taxon>Ascomycota</taxon>
        <taxon>Pezizomycotina</taxon>
        <taxon>Dothideomycetes</taxon>
        <taxon>Dothideomycetes incertae sedis</taxon>
        <taxon>Botryosphaeriales</taxon>
        <taxon>Botryosphaeriaceae</taxon>
        <taxon>Lasiodiplodia</taxon>
    </lineage>
</organism>
<evidence type="ECO:0000313" key="3">
    <source>
        <dbReference type="Proteomes" id="UP000325902"/>
    </source>
</evidence>
<name>A0A5N5D2Z0_9PEZI</name>
<feature type="region of interest" description="Disordered" evidence="1">
    <location>
        <begin position="157"/>
        <end position="233"/>
    </location>
</feature>
<feature type="compositionally biased region" description="Basic and acidic residues" evidence="1">
    <location>
        <begin position="362"/>
        <end position="373"/>
    </location>
</feature>
<keyword evidence="3" id="KW-1185">Reference proteome</keyword>
<feature type="compositionally biased region" description="Polar residues" evidence="1">
    <location>
        <begin position="75"/>
        <end position="86"/>
    </location>
</feature>